<dbReference type="Gene3D" id="3.30.565.40">
    <property type="entry name" value="Fervidobacterium nodosum Rt17-B1 like"/>
    <property type="match status" value="1"/>
</dbReference>
<feature type="transmembrane region" description="Helical" evidence="4">
    <location>
        <begin position="5"/>
        <end position="24"/>
    </location>
</feature>
<dbReference type="CDD" id="cd10954">
    <property type="entry name" value="CE4_CtAXE_like"/>
    <property type="match status" value="1"/>
</dbReference>
<evidence type="ECO:0000313" key="7">
    <source>
        <dbReference type="Proteomes" id="UP000637359"/>
    </source>
</evidence>
<dbReference type="PROSITE" id="PS51677">
    <property type="entry name" value="NODB"/>
    <property type="match status" value="1"/>
</dbReference>
<evidence type="ECO:0000256" key="2">
    <source>
        <dbReference type="ARBA" id="ARBA00022801"/>
    </source>
</evidence>
<protein>
    <submittedName>
        <fullName evidence="6">Polysaccharide deacetylase family protein</fullName>
    </submittedName>
</protein>
<accession>A0A923L2M3</accession>
<organism evidence="6 7">
    <name type="scientific">Ornithinibacillus hominis</name>
    <dbReference type="NCBI Taxonomy" id="2763055"/>
    <lineage>
        <taxon>Bacteria</taxon>
        <taxon>Bacillati</taxon>
        <taxon>Bacillota</taxon>
        <taxon>Bacilli</taxon>
        <taxon>Bacillales</taxon>
        <taxon>Bacillaceae</taxon>
        <taxon>Ornithinibacillus</taxon>
    </lineage>
</organism>
<evidence type="ECO:0000313" key="6">
    <source>
        <dbReference type="EMBL" id="MBC5635296.1"/>
    </source>
</evidence>
<evidence type="ECO:0000256" key="1">
    <source>
        <dbReference type="ARBA" id="ARBA00022723"/>
    </source>
</evidence>
<dbReference type="Gene3D" id="3.90.640.20">
    <property type="entry name" value="Heat-shock cognate protein, ATPase"/>
    <property type="match status" value="1"/>
</dbReference>
<dbReference type="Pfam" id="PF01522">
    <property type="entry name" value="Polysacc_deac_1"/>
    <property type="match status" value="1"/>
</dbReference>
<reference evidence="6" key="1">
    <citation type="submission" date="2020-08" db="EMBL/GenBank/DDBJ databases">
        <title>Genome public.</title>
        <authorList>
            <person name="Liu C."/>
            <person name="Sun Q."/>
        </authorList>
    </citation>
    <scope>NUCLEOTIDE SEQUENCE</scope>
    <source>
        <strain evidence="6">BX22</strain>
    </source>
</reference>
<dbReference type="SUPFAM" id="SSF88713">
    <property type="entry name" value="Glycoside hydrolase/deacetylase"/>
    <property type="match status" value="1"/>
</dbReference>
<keyword evidence="4" id="KW-0812">Transmembrane</keyword>
<feature type="domain" description="NodB homology" evidence="5">
    <location>
        <begin position="285"/>
        <end position="459"/>
    </location>
</feature>
<proteinExistence type="predicted"/>
<dbReference type="GO" id="GO:0016020">
    <property type="term" value="C:membrane"/>
    <property type="evidence" value="ECO:0007669"/>
    <property type="project" value="TreeGrafter"/>
</dbReference>
<dbReference type="EMBL" id="JACOOL010000001">
    <property type="protein sequence ID" value="MBC5635296.1"/>
    <property type="molecule type" value="Genomic_DNA"/>
</dbReference>
<dbReference type="InterPro" id="IPR050248">
    <property type="entry name" value="Polysacc_deacetylase_ArnD"/>
</dbReference>
<keyword evidence="7" id="KW-1185">Reference proteome</keyword>
<sequence length="465" mass="53045">MRQKLVYFVLPIMLILGIVLFFVFSSNDSDSDTSEKQGAKETETEQSAYPGVNIITEVLEEEAYHLAIHYPEFDDEQLNKKMNDYVSKSKQEFLQEVEDTEELSQGHNASFYLSFDIYPVVENVYSIVFTKESFFGGANGMQISKIFIPDIENNQFIDQKNIVKDTEESREEIYQKLLHAFKNDEAYSPFFFEEELQKWIDDENNTFSNVYLTDESIIFKFDKYEVTAGVAGFPEIAIPLVEMQDLLTDKWKERLDVPDQTAEDSEPPKPNEEQGLEQEVPAGKKRVALTFDDGPHPSNTQEILKLLDEHQAKATFFMLGNRAVFYPDIVKEVAAKGHEIGNHTWSHKDLTTLSNEEIREEFQQTDDVILSVLGVSPTAFRPPYGAINDQVTDVIGIPSTLWTIDTLDWKSHDPDQVLSIVKENVQDGSIILMHDIHATTVEAVELVLDYLEAEGYAFVTVSDIN</sequence>
<keyword evidence="4" id="KW-0472">Membrane</keyword>
<keyword evidence="1" id="KW-0479">Metal-binding</keyword>
<evidence type="ECO:0000259" key="5">
    <source>
        <dbReference type="PROSITE" id="PS51677"/>
    </source>
</evidence>
<dbReference type="RefSeq" id="WP_186868009.1">
    <property type="nucleotide sequence ID" value="NZ_JACOOL010000001.1"/>
</dbReference>
<dbReference type="InterPro" id="IPR011330">
    <property type="entry name" value="Glyco_hydro/deAcase_b/a-brl"/>
</dbReference>
<dbReference type="Pfam" id="PF11738">
    <property type="entry name" value="DUF3298"/>
    <property type="match status" value="1"/>
</dbReference>
<dbReference type="InterPro" id="IPR037126">
    <property type="entry name" value="PdaC/RsiV-like_sf"/>
</dbReference>
<evidence type="ECO:0000256" key="3">
    <source>
        <dbReference type="SAM" id="MobiDB-lite"/>
    </source>
</evidence>
<evidence type="ECO:0000256" key="4">
    <source>
        <dbReference type="SAM" id="Phobius"/>
    </source>
</evidence>
<dbReference type="PANTHER" id="PTHR10587:SF133">
    <property type="entry name" value="CHITIN DEACETYLASE 1-RELATED"/>
    <property type="match status" value="1"/>
</dbReference>
<dbReference type="AlphaFoldDB" id="A0A923L2M3"/>
<dbReference type="GO" id="GO:0046872">
    <property type="term" value="F:metal ion binding"/>
    <property type="evidence" value="ECO:0007669"/>
    <property type="project" value="UniProtKB-KW"/>
</dbReference>
<dbReference type="Gene3D" id="3.20.20.370">
    <property type="entry name" value="Glycoside hydrolase/deacetylase"/>
    <property type="match status" value="1"/>
</dbReference>
<dbReference type="Pfam" id="PF13739">
    <property type="entry name" value="PdaC"/>
    <property type="match status" value="1"/>
</dbReference>
<dbReference type="Proteomes" id="UP000637359">
    <property type="component" value="Unassembled WGS sequence"/>
</dbReference>
<keyword evidence="2" id="KW-0378">Hydrolase</keyword>
<dbReference type="PANTHER" id="PTHR10587">
    <property type="entry name" value="GLYCOSYL TRANSFERASE-RELATED"/>
    <property type="match status" value="1"/>
</dbReference>
<comment type="caution">
    <text evidence="6">The sequence shown here is derived from an EMBL/GenBank/DDBJ whole genome shotgun (WGS) entry which is preliminary data.</text>
</comment>
<dbReference type="InterPro" id="IPR002509">
    <property type="entry name" value="NODB_dom"/>
</dbReference>
<keyword evidence="4" id="KW-1133">Transmembrane helix</keyword>
<name>A0A923L2M3_9BACI</name>
<gene>
    <name evidence="6" type="ORF">H8S33_00525</name>
</gene>
<dbReference type="GO" id="GO:0016810">
    <property type="term" value="F:hydrolase activity, acting on carbon-nitrogen (but not peptide) bonds"/>
    <property type="evidence" value="ECO:0007669"/>
    <property type="project" value="InterPro"/>
</dbReference>
<feature type="region of interest" description="Disordered" evidence="3">
    <location>
        <begin position="258"/>
        <end position="280"/>
    </location>
</feature>
<dbReference type="InterPro" id="IPR025303">
    <property type="entry name" value="PdaC"/>
</dbReference>
<dbReference type="GO" id="GO:0005975">
    <property type="term" value="P:carbohydrate metabolic process"/>
    <property type="evidence" value="ECO:0007669"/>
    <property type="project" value="InterPro"/>
</dbReference>
<dbReference type="InterPro" id="IPR021729">
    <property type="entry name" value="DUF3298"/>
</dbReference>